<proteinExistence type="predicted"/>
<sequence>MPALRKLRKWALAGARWPGAVARARMPAHGRSRAYPPERTPRVVCRLPIVDGLPASPATFWQGDAMWYQQCAGASGWGPDWGMGVRDRPDVAVELAGMREAAAYRRAERCDLGTRLAHVSNSLSNAQRNGVARASATRRVAPELARAFAAAWAQLWVTTGSCQHFYRNEFELAHARDARLAQGRTAAAAMLAPTCAARAASRQNAHDVQEASNTPDAPDVPDTSDLCVERICAEVASWLETIAATGRRGWHFRAARDAMSLVGNLSLLGIVAAYFHHASEGTADTEHDRVHDMAAVNTPFGIAWADWTLLGFEGLKGLLTQSLGSPTLIRHHAVDEVLKRMDAGCRLLEACVMLPSAADTSSWRGTLGRLTHSRDVATLFTFANSAVPPARLGLWMPSWFSEASTTFDGYRGILRVAGLMLDSCRAVTSLLGTWARNEAFAHDADRLAHRWEALYARLALVPAQDVAKILERVAHVTQLARHCDTPLLAKIASHRTLCECLLASHRSLTASQIAVVCDEFDLSCHASCVDGLNYLSLDPAENPWGQRWIGDAWRSDGATPARVSYRLLLMYQHWSAALLERVLGAAPGEASADTDATSVDLQSTWI</sequence>
<evidence type="ECO:0000256" key="1">
    <source>
        <dbReference type="SAM" id="MobiDB-lite"/>
    </source>
</evidence>
<dbReference type="EMBL" id="CP011807">
    <property type="protein sequence ID" value="AKM31636.2"/>
    <property type="molecule type" value="Genomic_DNA"/>
</dbReference>
<name>A0A0H3WYN9_9BURK</name>
<evidence type="ECO:0000313" key="3">
    <source>
        <dbReference type="Proteomes" id="UP000035651"/>
    </source>
</evidence>
<reference evidence="2" key="1">
    <citation type="submission" date="2016-06" db="EMBL/GenBank/DDBJ databases">
        <title>Complete Genome Sequence of Pandoraea faecigallinarum DSM-23572.</title>
        <authorList>
            <person name="Yong D."/>
            <person name="Ee R."/>
            <person name="Lim Y.-L."/>
            <person name="Yin W.-F."/>
            <person name="Chan K.-G."/>
        </authorList>
    </citation>
    <scope>NUCLEOTIDE SEQUENCE</scope>
    <source>
        <strain evidence="2">DSM 23572</strain>
    </source>
</reference>
<gene>
    <name evidence="2" type="ORF">AB870_18200</name>
</gene>
<dbReference type="AlphaFoldDB" id="A0A0H3WYN9"/>
<evidence type="ECO:0000313" key="2">
    <source>
        <dbReference type="EMBL" id="AKM31636.2"/>
    </source>
</evidence>
<accession>A0A0H3WYN9</accession>
<dbReference type="Proteomes" id="UP000035651">
    <property type="component" value="Chromosome"/>
</dbReference>
<feature type="region of interest" description="Disordered" evidence="1">
    <location>
        <begin position="202"/>
        <end position="222"/>
    </location>
</feature>
<keyword evidence="3" id="KW-1185">Reference proteome</keyword>
<protein>
    <submittedName>
        <fullName evidence="2">Uncharacterized protein</fullName>
    </submittedName>
</protein>
<dbReference type="KEGG" id="pfg:AB870_18200"/>
<organism evidence="2 3">
    <name type="scientific">Pandoraea faecigallinarum</name>
    <dbReference type="NCBI Taxonomy" id="656179"/>
    <lineage>
        <taxon>Bacteria</taxon>
        <taxon>Pseudomonadati</taxon>
        <taxon>Pseudomonadota</taxon>
        <taxon>Betaproteobacteria</taxon>
        <taxon>Burkholderiales</taxon>
        <taxon>Burkholderiaceae</taxon>
        <taxon>Pandoraea</taxon>
    </lineage>
</organism>